<dbReference type="EMBL" id="DTHG01000024">
    <property type="protein sequence ID" value="HGW91307.1"/>
    <property type="molecule type" value="Genomic_DNA"/>
</dbReference>
<evidence type="ECO:0000256" key="1">
    <source>
        <dbReference type="ARBA" id="ARBA00004651"/>
    </source>
</evidence>
<dbReference type="AlphaFoldDB" id="A0A7C4YGJ9"/>
<feature type="transmembrane region" description="Helical" evidence="7">
    <location>
        <begin position="41"/>
        <end position="67"/>
    </location>
</feature>
<evidence type="ECO:0000256" key="5">
    <source>
        <dbReference type="ARBA" id="ARBA00022989"/>
    </source>
</evidence>
<organism evidence="8">
    <name type="scientific">candidate division WOR-3 bacterium</name>
    <dbReference type="NCBI Taxonomy" id="2052148"/>
    <lineage>
        <taxon>Bacteria</taxon>
        <taxon>Bacteria division WOR-3</taxon>
    </lineage>
</organism>
<sequence>MKKIIKQISETEYILVIVFGVFILVSRIFNFAPAKIIQGNFWLFFVEMITFLPFMFILVGLFDVWFLKEKVERHIGKESGIKGTIWCILLAMLQEGPLYGAFPVAYLLWKKGCSIKNIFIYLGAFSTLKIPMLTFEIGFLGLKFSLLRTAVTLPVFILIGVIMEIYLKDKNFEVRQPELNKKEGISE</sequence>
<reference evidence="8" key="1">
    <citation type="journal article" date="2020" name="mSystems">
        <title>Genome- and Community-Level Interaction Insights into Carbon Utilization and Element Cycling Functions of Hydrothermarchaeota in Hydrothermal Sediment.</title>
        <authorList>
            <person name="Zhou Z."/>
            <person name="Liu Y."/>
            <person name="Xu W."/>
            <person name="Pan J."/>
            <person name="Luo Z.H."/>
            <person name="Li M."/>
        </authorList>
    </citation>
    <scope>NUCLEOTIDE SEQUENCE [LARGE SCALE GENOMIC DNA]</scope>
    <source>
        <strain evidence="8">SpSt-780</strain>
    </source>
</reference>
<proteinExistence type="inferred from homology"/>
<dbReference type="Pfam" id="PF03773">
    <property type="entry name" value="ArsP_1"/>
    <property type="match status" value="1"/>
</dbReference>
<feature type="transmembrane region" description="Helical" evidence="7">
    <location>
        <begin position="12"/>
        <end position="29"/>
    </location>
</feature>
<keyword evidence="3" id="KW-1003">Cell membrane</keyword>
<keyword evidence="5 7" id="KW-1133">Transmembrane helix</keyword>
<gene>
    <name evidence="8" type="ORF">ENV67_02045</name>
</gene>
<evidence type="ECO:0000256" key="7">
    <source>
        <dbReference type="SAM" id="Phobius"/>
    </source>
</evidence>
<feature type="transmembrane region" description="Helical" evidence="7">
    <location>
        <begin position="118"/>
        <end position="140"/>
    </location>
</feature>
<evidence type="ECO:0000256" key="4">
    <source>
        <dbReference type="ARBA" id="ARBA00022692"/>
    </source>
</evidence>
<protein>
    <recommendedName>
        <fullName evidence="9">Permease</fullName>
    </recommendedName>
</protein>
<accession>A0A7C4YGJ9</accession>
<evidence type="ECO:0000256" key="3">
    <source>
        <dbReference type="ARBA" id="ARBA00022475"/>
    </source>
</evidence>
<name>A0A7C4YGJ9_UNCW3</name>
<feature type="transmembrane region" description="Helical" evidence="7">
    <location>
        <begin position="146"/>
        <end position="167"/>
    </location>
</feature>
<dbReference type="GO" id="GO:0005886">
    <property type="term" value="C:plasma membrane"/>
    <property type="evidence" value="ECO:0007669"/>
    <property type="project" value="UniProtKB-SubCell"/>
</dbReference>
<evidence type="ECO:0008006" key="9">
    <source>
        <dbReference type="Google" id="ProtNLM"/>
    </source>
</evidence>
<comment type="caution">
    <text evidence="8">The sequence shown here is derived from an EMBL/GenBank/DDBJ whole genome shotgun (WGS) entry which is preliminary data.</text>
</comment>
<comment type="similarity">
    <text evidence="2">Belongs to the UPF0718 family.</text>
</comment>
<dbReference type="InterPro" id="IPR005524">
    <property type="entry name" value="DUF318"/>
</dbReference>
<evidence type="ECO:0000256" key="6">
    <source>
        <dbReference type="ARBA" id="ARBA00023136"/>
    </source>
</evidence>
<evidence type="ECO:0000313" key="8">
    <source>
        <dbReference type="EMBL" id="HGW91307.1"/>
    </source>
</evidence>
<keyword evidence="6 7" id="KW-0472">Membrane</keyword>
<comment type="subcellular location">
    <subcellularLocation>
        <location evidence="1">Cell membrane</location>
        <topology evidence="1">Multi-pass membrane protein</topology>
    </subcellularLocation>
</comment>
<evidence type="ECO:0000256" key="2">
    <source>
        <dbReference type="ARBA" id="ARBA00006386"/>
    </source>
</evidence>
<keyword evidence="4 7" id="KW-0812">Transmembrane</keyword>